<evidence type="ECO:0000256" key="4">
    <source>
        <dbReference type="ARBA" id="ARBA00022807"/>
    </source>
</evidence>
<dbReference type="InterPro" id="IPR044613">
    <property type="entry name" value="Nep1/2-like"/>
</dbReference>
<evidence type="ECO:0000256" key="3">
    <source>
        <dbReference type="ARBA" id="ARBA00022801"/>
    </source>
</evidence>
<feature type="domain" description="Ubiquitin-like protease family profile" evidence="6">
    <location>
        <begin position="223"/>
        <end position="425"/>
    </location>
</feature>
<dbReference type="Proteomes" id="UP000307173">
    <property type="component" value="Unassembled WGS sequence"/>
</dbReference>
<comment type="similarity">
    <text evidence="1">Belongs to the peptidase C48 family.</text>
</comment>
<dbReference type="PANTHER" id="PTHR46468:SF1">
    <property type="entry name" value="SENTRIN-SPECIFIC PROTEASE 8"/>
    <property type="match status" value="1"/>
</dbReference>
<keyword evidence="2" id="KW-0645">Protease</keyword>
<keyword evidence="3" id="KW-0378">Hydrolase</keyword>
<accession>A0A4T0X557</accession>
<dbReference type="GO" id="GO:0000338">
    <property type="term" value="P:protein deneddylation"/>
    <property type="evidence" value="ECO:0007669"/>
    <property type="project" value="TreeGrafter"/>
</dbReference>
<evidence type="ECO:0000256" key="2">
    <source>
        <dbReference type="ARBA" id="ARBA00022670"/>
    </source>
</evidence>
<sequence length="476" mass="54537">MHLTFNKYKGFLIDDENDKDTLDIKANLNKIKDNESSRKKAKKSGSTCEYRTSGFDLLEYVWKNDQYRIGDDDITDKSNHEIKVDRYGFFLRRQSHLQISSNTNDRNDDLSSHQSLYGKGLIVDNDQSENEYPEKLNRLNVEERKELRKQARESKANVKGKRNKNRSEFNKNTEVGVGVKLPTLRSKVNHLKSLFENCIEETQKRSGLKKLSETSRVFQIDDVSVYVNDLKNILNDEWLSDSNIGWVYAFLFHGYVLPLLSMKMKNSKFYDYEEDNPKFKSPICLLLPTFTFLIANHPEPRELLVAKVLPSGIEEAQIIFCPLNDNDDFGSSEGGSHWSLVVFLRLPKPKGSNETMIQKALVFDSMFEANYSETERLVSNMTQVLHNPNNTNSSTKWEIVHVRDSPQQTNGSDCGVFVCAVTGFLISELVALASAPSDSIIDFSVRALRFSAIDARIWMLNTLLNCIQNDDKILDH</sequence>
<dbReference type="SUPFAM" id="SSF54001">
    <property type="entry name" value="Cysteine proteinases"/>
    <property type="match status" value="1"/>
</dbReference>
<protein>
    <recommendedName>
        <fullName evidence="6">Ubiquitin-like protease family profile domain-containing protein</fullName>
    </recommendedName>
</protein>
<dbReference type="AlphaFoldDB" id="A0A4T0X557"/>
<dbReference type="PANTHER" id="PTHR46468">
    <property type="entry name" value="SENTRIN-SPECIFIC PROTEASE 8"/>
    <property type="match status" value="1"/>
</dbReference>
<reference evidence="7 8" key="1">
    <citation type="journal article" date="2019" name="Front. Genet.">
        <title>Whole-Genome Sequencing of the Opportunistic Yeast Pathogen Candida inconspicua Uncovers Its Hybrid Origin.</title>
        <authorList>
            <person name="Mixao V."/>
            <person name="Hansen A.P."/>
            <person name="Saus E."/>
            <person name="Boekhout T."/>
            <person name="Lass-Florl C."/>
            <person name="Gabaldon T."/>
        </authorList>
    </citation>
    <scope>NUCLEOTIDE SEQUENCE [LARGE SCALE GENOMIC DNA]</scope>
    <source>
        <strain evidence="7 8">CBS 180</strain>
    </source>
</reference>
<dbReference type="STRING" id="52247.A0A4T0X557"/>
<dbReference type="GO" id="GO:0019784">
    <property type="term" value="F:deNEDDylase activity"/>
    <property type="evidence" value="ECO:0007669"/>
    <property type="project" value="InterPro"/>
</dbReference>
<name>A0A4T0X557_9ASCO</name>
<comment type="caution">
    <text evidence="7">The sequence shown here is derived from an EMBL/GenBank/DDBJ whole genome shotgun (WGS) entry which is preliminary data.</text>
</comment>
<dbReference type="Gene3D" id="3.40.395.10">
    <property type="entry name" value="Adenoviral Proteinase, Chain A"/>
    <property type="match status" value="1"/>
</dbReference>
<dbReference type="PROSITE" id="PS50600">
    <property type="entry name" value="ULP_PROTEASE"/>
    <property type="match status" value="1"/>
</dbReference>
<dbReference type="Pfam" id="PF02902">
    <property type="entry name" value="Peptidase_C48"/>
    <property type="match status" value="1"/>
</dbReference>
<evidence type="ECO:0000256" key="1">
    <source>
        <dbReference type="ARBA" id="ARBA00005234"/>
    </source>
</evidence>
<dbReference type="InterPro" id="IPR038765">
    <property type="entry name" value="Papain-like_cys_pep_sf"/>
</dbReference>
<evidence type="ECO:0000259" key="6">
    <source>
        <dbReference type="PROSITE" id="PS50600"/>
    </source>
</evidence>
<feature type="region of interest" description="Disordered" evidence="5">
    <location>
        <begin position="141"/>
        <end position="171"/>
    </location>
</feature>
<gene>
    <name evidence="7" type="ORF">CANINC_001004</name>
</gene>
<dbReference type="GO" id="GO:0006508">
    <property type="term" value="P:proteolysis"/>
    <property type="evidence" value="ECO:0007669"/>
    <property type="project" value="UniProtKB-KW"/>
</dbReference>
<dbReference type="OrthoDB" id="5065855at2759"/>
<dbReference type="EMBL" id="SELW01000150">
    <property type="protein sequence ID" value="TID30403.1"/>
    <property type="molecule type" value="Genomic_DNA"/>
</dbReference>
<keyword evidence="4" id="KW-0788">Thiol protease</keyword>
<evidence type="ECO:0000256" key="5">
    <source>
        <dbReference type="SAM" id="MobiDB-lite"/>
    </source>
</evidence>
<evidence type="ECO:0000313" key="8">
    <source>
        <dbReference type="Proteomes" id="UP000307173"/>
    </source>
</evidence>
<proteinExistence type="inferred from homology"/>
<evidence type="ECO:0000313" key="7">
    <source>
        <dbReference type="EMBL" id="TID30403.1"/>
    </source>
</evidence>
<dbReference type="GO" id="GO:0008234">
    <property type="term" value="F:cysteine-type peptidase activity"/>
    <property type="evidence" value="ECO:0007669"/>
    <property type="project" value="UniProtKB-KW"/>
</dbReference>
<dbReference type="InterPro" id="IPR003653">
    <property type="entry name" value="Peptidase_C48_C"/>
</dbReference>
<keyword evidence="8" id="KW-1185">Reference proteome</keyword>
<feature type="compositionally biased region" description="Basic and acidic residues" evidence="5">
    <location>
        <begin position="141"/>
        <end position="156"/>
    </location>
</feature>
<organism evidence="7 8">
    <name type="scientific">Pichia inconspicua</name>
    <dbReference type="NCBI Taxonomy" id="52247"/>
    <lineage>
        <taxon>Eukaryota</taxon>
        <taxon>Fungi</taxon>
        <taxon>Dikarya</taxon>
        <taxon>Ascomycota</taxon>
        <taxon>Saccharomycotina</taxon>
        <taxon>Pichiomycetes</taxon>
        <taxon>Pichiales</taxon>
        <taxon>Pichiaceae</taxon>
        <taxon>Pichia</taxon>
    </lineage>
</organism>